<dbReference type="RefSeq" id="XP_014563347.1">
    <property type="nucleotide sequence ID" value="XM_014707861.1"/>
</dbReference>
<dbReference type="HOGENOM" id="CLU_1959557_0_0_1"/>
<dbReference type="OrthoDB" id="2189011at2759"/>
<comment type="caution">
    <text evidence="1">The sequence shown here is derived from an EMBL/GenBank/DDBJ whole genome shotgun (WGS) entry which is preliminary data.</text>
</comment>
<dbReference type="Proteomes" id="UP000031056">
    <property type="component" value="Unassembled WGS sequence"/>
</dbReference>
<proteinExistence type="predicted"/>
<dbReference type="EMBL" id="JOKQ01000008">
    <property type="protein sequence ID" value="KHN69305.1"/>
    <property type="molecule type" value="Genomic_DNA"/>
</dbReference>
<keyword evidence="2" id="KW-1185">Reference proteome</keyword>
<evidence type="ECO:0000313" key="1">
    <source>
        <dbReference type="EMBL" id="KHN69305.1"/>
    </source>
</evidence>
<gene>
    <name evidence="1" type="ORF">M896_080390</name>
</gene>
<organism evidence="1 2">
    <name type="scientific">Ordospora colligata OC4</name>
    <dbReference type="NCBI Taxonomy" id="1354746"/>
    <lineage>
        <taxon>Eukaryota</taxon>
        <taxon>Fungi</taxon>
        <taxon>Fungi incertae sedis</taxon>
        <taxon>Microsporidia</taxon>
        <taxon>Ordosporidae</taxon>
        <taxon>Ordospora</taxon>
    </lineage>
</organism>
<reference evidence="1 2" key="1">
    <citation type="journal article" date="2014" name="MBio">
        <title>The Ordospora colligata genome; evolution of extreme reduction in microsporidia and host-to-parasite horizontal gene transfer.</title>
        <authorList>
            <person name="Pombert J.-F."/>
            <person name="Haag K.L."/>
            <person name="Beidas S."/>
            <person name="Ebert D."/>
            <person name="Keeling P.J."/>
        </authorList>
    </citation>
    <scope>NUCLEOTIDE SEQUENCE [LARGE SCALE GENOMIC DNA]</scope>
    <source>
        <strain evidence="1 2">OC4</strain>
    </source>
</reference>
<dbReference type="AlphaFoldDB" id="A0A0B2UK20"/>
<protein>
    <submittedName>
        <fullName evidence="1">Uncharacterized protein</fullName>
    </submittedName>
</protein>
<dbReference type="VEuPathDB" id="MicrosporidiaDB:M896_080390"/>
<evidence type="ECO:0000313" key="2">
    <source>
        <dbReference type="Proteomes" id="UP000031056"/>
    </source>
</evidence>
<dbReference type="GeneID" id="26262079"/>
<dbReference type="InterPro" id="IPR031495">
    <property type="entry name" value="DUF5100"/>
</dbReference>
<accession>A0A0B2UK20</accession>
<dbReference type="Pfam" id="PF17029">
    <property type="entry name" value="DUF5100"/>
    <property type="match status" value="1"/>
</dbReference>
<dbReference type="InParanoid" id="A0A0B2UK20"/>
<name>A0A0B2UK20_9MICR</name>
<sequence>MNMKSKYNKVIKTLSICQEDIWNALKMIIPLENSFNTETIDDNEVCVVPNEANFQLPNVFLRTAPNPGYQKLINCNVNAVEWNKVVDEVLEMFEEMEIISVPEVLAQRCPVQQDVLKRMVCERYGYK</sequence>